<evidence type="ECO:0000256" key="2">
    <source>
        <dbReference type="ARBA" id="ARBA00004370"/>
    </source>
</evidence>
<dbReference type="PANTHER" id="PTHR22731:SF3">
    <property type="entry name" value="RIBONUCLEASES P_MRP PROTEIN SUBUNIT POP1"/>
    <property type="match status" value="1"/>
</dbReference>
<keyword evidence="11" id="KW-1185">Reference proteome</keyword>
<dbReference type="InterPro" id="IPR018000">
    <property type="entry name" value="Neurotransmitter_ion_chnl_CS"/>
</dbReference>
<dbReference type="GO" id="GO:0005655">
    <property type="term" value="C:nucleolar ribonuclease P complex"/>
    <property type="evidence" value="ECO:0007669"/>
    <property type="project" value="InterPro"/>
</dbReference>
<dbReference type="GO" id="GO:0000172">
    <property type="term" value="C:ribonuclease MRP complex"/>
    <property type="evidence" value="ECO:0007669"/>
    <property type="project" value="InterPro"/>
</dbReference>
<feature type="compositionally biased region" description="Basic residues" evidence="6">
    <location>
        <begin position="64"/>
        <end position="73"/>
    </location>
</feature>
<dbReference type="PANTHER" id="PTHR22731">
    <property type="entry name" value="RIBONUCLEASES P/MRP PROTEIN SUBUNIT POP1"/>
    <property type="match status" value="1"/>
</dbReference>
<keyword evidence="10" id="KW-0378">Hydrolase</keyword>
<dbReference type="STRING" id="429701.A0A2G9HJX0"/>
<feature type="domain" description="Pop1 N-terminal" evidence="7">
    <location>
        <begin position="119"/>
        <end position="176"/>
    </location>
</feature>
<organism evidence="10 11">
    <name type="scientific">Handroanthus impetiginosus</name>
    <dbReference type="NCBI Taxonomy" id="429701"/>
    <lineage>
        <taxon>Eukaryota</taxon>
        <taxon>Viridiplantae</taxon>
        <taxon>Streptophyta</taxon>
        <taxon>Embryophyta</taxon>
        <taxon>Tracheophyta</taxon>
        <taxon>Spermatophyta</taxon>
        <taxon>Magnoliopsida</taxon>
        <taxon>eudicotyledons</taxon>
        <taxon>Gunneridae</taxon>
        <taxon>Pentapetalae</taxon>
        <taxon>asterids</taxon>
        <taxon>lamiids</taxon>
        <taxon>Lamiales</taxon>
        <taxon>Bignoniaceae</taxon>
        <taxon>Crescentiina</taxon>
        <taxon>Tabebuia alliance</taxon>
        <taxon>Handroanthus</taxon>
    </lineage>
</organism>
<dbReference type="Pfam" id="PF06978">
    <property type="entry name" value="POP1_N"/>
    <property type="match status" value="1"/>
</dbReference>
<evidence type="ECO:0000256" key="6">
    <source>
        <dbReference type="SAM" id="MobiDB-lite"/>
    </source>
</evidence>
<dbReference type="EC" id="3.1.26.5" evidence="10"/>
<dbReference type="Pfam" id="PF22770">
    <property type="entry name" value="POP1_C"/>
    <property type="match status" value="1"/>
</dbReference>
<evidence type="ECO:0000256" key="1">
    <source>
        <dbReference type="ARBA" id="ARBA00004123"/>
    </source>
</evidence>
<comment type="caution">
    <text evidence="10">The sequence shown here is derived from an EMBL/GenBank/DDBJ whole genome shotgun (WGS) entry which is preliminary data.</text>
</comment>
<dbReference type="InterPro" id="IPR009723">
    <property type="entry name" value="Pop1_N"/>
</dbReference>
<evidence type="ECO:0000259" key="7">
    <source>
        <dbReference type="Pfam" id="PF06978"/>
    </source>
</evidence>
<dbReference type="GO" id="GO:0001682">
    <property type="term" value="P:tRNA 5'-leader removal"/>
    <property type="evidence" value="ECO:0007669"/>
    <property type="project" value="InterPro"/>
</dbReference>
<dbReference type="Proteomes" id="UP000231279">
    <property type="component" value="Unassembled WGS sequence"/>
</dbReference>
<dbReference type="InterPro" id="IPR039182">
    <property type="entry name" value="Pop1"/>
</dbReference>
<dbReference type="GO" id="GO:0004526">
    <property type="term" value="F:ribonuclease P activity"/>
    <property type="evidence" value="ECO:0007669"/>
    <property type="project" value="UniProtKB-EC"/>
</dbReference>
<keyword evidence="5" id="KW-0539">Nucleus</keyword>
<sequence>MVTNGSKAGVSAAPPHELTVWKFAEARAPELESLHSILADRLDNNFQSQKNKRRRTTGHDDRVAKRKFKRRKAGVGDMCKTDSERKDESKVSRRVRRNIELKKNPPCGFGTSGDGTKRLRTHVWHAKRFTMTKLWGFHVPLGLNGRGKGSRALLKKLKNGVLVHDASYYGCVQLEGPEDALLLVLSSVLVPPPSTCCEGISHDILAGHISGTAMLHDSGKPGFSPIAPVTFMWRPQQRFSTNTEGFNIDSFHIIQNINDGTASQLWVWIHAAACEEAYAALLSACERQTGITGPVNCISREGQLEKLELIGSKVFELMQKTLLPTSCSENSYHQKKCVADRDDDHGLSEETSILENGNQIPSSAVISLVVKDPRTLTKKGNVIIPEGKPLGLLSYEHCETKEQSFSSLPKHEAECVFNYGDLWDANKGVSPPVEESILCMEKHQQRKEFICLGSKSSVSQNAIVDGKYSRVCPVMLLKNENHEDSVTRWSIILPLSWVKAFWITLMSNGAHAIGLRERQWVACEIGLPYFPLDFPDCNAYSHFMAVEAIAFNHKATLRPHSKMPLQVPIPPPWDCVRFNFEERLSKAGNSHSGDSQAELCSQGDKIDNCHGVSFDGIIARTSSMLSDFLNNSGNHLLLFPKLRDQKSRLYEFMKDKEFLEKNAVISEPKHGNTRCYLRVLLRACKEGVFEQGAVVCAPLVTDIMLWKSRSESDEQQLQIPQSLLKSYFMQSPSGKWELQIPEDLALREFYRWPIGFITTGFVRGSKKATAGAVCEASLLSKLRVEQWKALPVRQRRKETYVLVRNMRSTAYRLALATIVLEQEEEDITFL</sequence>
<dbReference type="InterPro" id="IPR012590">
    <property type="entry name" value="POPLD_dom"/>
</dbReference>
<evidence type="ECO:0000259" key="8">
    <source>
        <dbReference type="Pfam" id="PF08170"/>
    </source>
</evidence>
<name>A0A2G9HJX0_9LAMI</name>
<dbReference type="AlphaFoldDB" id="A0A2G9HJX0"/>
<dbReference type="Pfam" id="PF08170">
    <property type="entry name" value="POPLD"/>
    <property type="match status" value="1"/>
</dbReference>
<proteinExistence type="predicted"/>
<dbReference type="InterPro" id="IPR055079">
    <property type="entry name" value="POP1_C"/>
</dbReference>
<evidence type="ECO:0000313" key="10">
    <source>
        <dbReference type="EMBL" id="PIN17831.1"/>
    </source>
</evidence>
<dbReference type="EMBL" id="NKXS01001603">
    <property type="protein sequence ID" value="PIN17831.1"/>
    <property type="molecule type" value="Genomic_DNA"/>
</dbReference>
<feature type="domain" description="POPLD" evidence="8">
    <location>
        <begin position="488"/>
        <end position="562"/>
    </location>
</feature>
<evidence type="ECO:0000259" key="9">
    <source>
        <dbReference type="Pfam" id="PF22770"/>
    </source>
</evidence>
<comment type="subcellular location">
    <subcellularLocation>
        <location evidence="2">Membrane</location>
    </subcellularLocation>
    <subcellularLocation>
        <location evidence="1">Nucleus</location>
    </subcellularLocation>
</comment>
<reference evidence="11" key="1">
    <citation type="journal article" date="2018" name="Gigascience">
        <title>Genome assembly of the Pink Ipe (Handroanthus impetiginosus, Bignoniaceae), a highly valued, ecologically keystone Neotropical timber forest tree.</title>
        <authorList>
            <person name="Silva-Junior O.B."/>
            <person name="Grattapaglia D."/>
            <person name="Novaes E."/>
            <person name="Collevatti R.G."/>
        </authorList>
    </citation>
    <scope>NUCLEOTIDE SEQUENCE [LARGE SCALE GENOMIC DNA]</scope>
    <source>
        <strain evidence="11">cv. UFG-1</strain>
    </source>
</reference>
<evidence type="ECO:0000256" key="5">
    <source>
        <dbReference type="ARBA" id="ARBA00023242"/>
    </source>
</evidence>
<keyword evidence="3" id="KW-0819">tRNA processing</keyword>
<protein>
    <submittedName>
        <fullName evidence="10">Ribonuclease P</fullName>
        <ecNumber evidence="10">3.1.26.5</ecNumber>
    </submittedName>
</protein>
<evidence type="ECO:0000313" key="11">
    <source>
        <dbReference type="Proteomes" id="UP000231279"/>
    </source>
</evidence>
<feature type="domain" description="POP1 C-terminal" evidence="9">
    <location>
        <begin position="746"/>
        <end position="819"/>
    </location>
</feature>
<keyword evidence="4" id="KW-0472">Membrane</keyword>
<dbReference type="OrthoDB" id="442863at2759"/>
<feature type="region of interest" description="Disordered" evidence="6">
    <location>
        <begin position="45"/>
        <end position="93"/>
    </location>
</feature>
<accession>A0A2G9HJX0</accession>
<dbReference type="PROSITE" id="PS00236">
    <property type="entry name" value="NEUROTR_ION_CHANNEL"/>
    <property type="match status" value="1"/>
</dbReference>
<evidence type="ECO:0000256" key="4">
    <source>
        <dbReference type="ARBA" id="ARBA00023136"/>
    </source>
</evidence>
<gene>
    <name evidence="10" type="ORF">CDL12_09503</name>
</gene>
<dbReference type="GO" id="GO:0016020">
    <property type="term" value="C:membrane"/>
    <property type="evidence" value="ECO:0007669"/>
    <property type="project" value="UniProtKB-SubCell"/>
</dbReference>
<feature type="compositionally biased region" description="Basic and acidic residues" evidence="6">
    <location>
        <begin position="79"/>
        <end position="93"/>
    </location>
</feature>
<evidence type="ECO:0000256" key="3">
    <source>
        <dbReference type="ARBA" id="ARBA00022694"/>
    </source>
</evidence>